<proteinExistence type="predicted"/>
<gene>
    <name evidence="2" type="ORF">A2519_18000</name>
</gene>
<dbReference type="EMBL" id="MFYX01000074">
    <property type="protein sequence ID" value="OGK04254.1"/>
    <property type="molecule type" value="Genomic_DNA"/>
</dbReference>
<dbReference type="SMART" id="SM00028">
    <property type="entry name" value="TPR"/>
    <property type="match status" value="4"/>
</dbReference>
<accession>A0A1F7FC48</accession>
<feature type="repeat" description="TPR" evidence="1">
    <location>
        <begin position="258"/>
        <end position="291"/>
    </location>
</feature>
<organism evidence="2 3">
    <name type="scientific">Candidatus Raymondbacteria bacterium RIFOXYD12_FULL_49_13</name>
    <dbReference type="NCBI Taxonomy" id="1817890"/>
    <lineage>
        <taxon>Bacteria</taxon>
        <taxon>Raymondiibacteriota</taxon>
    </lineage>
</organism>
<comment type="caution">
    <text evidence="2">The sequence shown here is derived from an EMBL/GenBank/DDBJ whole genome shotgun (WGS) entry which is preliminary data.</text>
</comment>
<dbReference type="InterPro" id="IPR011990">
    <property type="entry name" value="TPR-like_helical_dom_sf"/>
</dbReference>
<dbReference type="PROSITE" id="PS50005">
    <property type="entry name" value="TPR"/>
    <property type="match status" value="1"/>
</dbReference>
<evidence type="ECO:0000313" key="2">
    <source>
        <dbReference type="EMBL" id="OGK04254.1"/>
    </source>
</evidence>
<dbReference type="Gene3D" id="1.25.40.10">
    <property type="entry name" value="Tetratricopeptide repeat domain"/>
    <property type="match status" value="2"/>
</dbReference>
<dbReference type="PANTHER" id="PTHR12558">
    <property type="entry name" value="CELL DIVISION CYCLE 16,23,27"/>
    <property type="match status" value="1"/>
</dbReference>
<evidence type="ECO:0000313" key="3">
    <source>
        <dbReference type="Proteomes" id="UP000179243"/>
    </source>
</evidence>
<dbReference type="Pfam" id="PF13181">
    <property type="entry name" value="TPR_8"/>
    <property type="match status" value="2"/>
</dbReference>
<keyword evidence="1" id="KW-0802">TPR repeat</keyword>
<dbReference type="Proteomes" id="UP000179243">
    <property type="component" value="Unassembled WGS sequence"/>
</dbReference>
<dbReference type="SUPFAM" id="SSF48452">
    <property type="entry name" value="TPR-like"/>
    <property type="match status" value="1"/>
</dbReference>
<evidence type="ECO:0000256" key="1">
    <source>
        <dbReference type="PROSITE-ProRule" id="PRU00339"/>
    </source>
</evidence>
<name>A0A1F7FC48_UNCRA</name>
<dbReference type="AlphaFoldDB" id="A0A1F7FC48"/>
<protein>
    <submittedName>
        <fullName evidence="2">Uncharacterized protein</fullName>
    </submittedName>
</protein>
<dbReference type="PANTHER" id="PTHR12558:SF13">
    <property type="entry name" value="CELL DIVISION CYCLE PROTEIN 27 HOMOLOG"/>
    <property type="match status" value="1"/>
</dbReference>
<sequence length="356" mass="40576">MNLPFTKKNPTGADFYNRGINLLLDGNLDNAMRQFRECVELDSEIVDAYYHIGNIFRARGQYERAEKVHTDLLHRSSLPAEFVNKVKRALIRDYLAMRNVRKAQALLTEAVKIDASLWLKEELLKLFEATAEWDAAIELKMEINRQKGTGSSENLEYYYLESGNAIAGKNGRAARIKFKEAMKLNPNTPWPYILIADTYFAENRVDDALQFWSQLFDTLPSKAYLVFDKVERYYFETGAYGEVGLIYRQIVERAPQSIEALCALSNYLFKKGDIDEALTYSRNAVEMAPRSFAANDILIRQLLHHTEGCDALKAAVEGLLDNFPAKKAYLCVKCGKQAPKPHWRCSSCGAWEPNAL</sequence>
<reference evidence="2 3" key="1">
    <citation type="journal article" date="2016" name="Nat. Commun.">
        <title>Thousands of microbial genomes shed light on interconnected biogeochemical processes in an aquifer system.</title>
        <authorList>
            <person name="Anantharaman K."/>
            <person name="Brown C.T."/>
            <person name="Hug L.A."/>
            <person name="Sharon I."/>
            <person name="Castelle C.J."/>
            <person name="Probst A.J."/>
            <person name="Thomas B.C."/>
            <person name="Singh A."/>
            <person name="Wilkins M.J."/>
            <person name="Karaoz U."/>
            <person name="Brodie E.L."/>
            <person name="Williams K.H."/>
            <person name="Hubbard S.S."/>
            <person name="Banfield J.F."/>
        </authorList>
    </citation>
    <scope>NUCLEOTIDE SEQUENCE [LARGE SCALE GENOMIC DNA]</scope>
</reference>
<dbReference type="InterPro" id="IPR019734">
    <property type="entry name" value="TPR_rpt"/>
</dbReference>